<dbReference type="OrthoDB" id="5878875at2"/>
<feature type="compositionally biased region" description="Low complexity" evidence="1">
    <location>
        <begin position="36"/>
        <end position="45"/>
    </location>
</feature>
<proteinExistence type="predicted"/>
<evidence type="ECO:0000313" key="2">
    <source>
        <dbReference type="EMBL" id="ABV88729.1"/>
    </source>
</evidence>
<evidence type="ECO:0008006" key="4">
    <source>
        <dbReference type="Google" id="ProtNLM"/>
    </source>
</evidence>
<dbReference type="EMBL" id="CP000851">
    <property type="protein sequence ID" value="ABV88729.1"/>
    <property type="molecule type" value="Genomic_DNA"/>
</dbReference>
<reference evidence="2 3" key="1">
    <citation type="submission" date="2007-10" db="EMBL/GenBank/DDBJ databases">
        <title>Complete sequence of Shewanella pealeana ATCC 700345.</title>
        <authorList>
            <consortium name="US DOE Joint Genome Institute"/>
            <person name="Copeland A."/>
            <person name="Lucas S."/>
            <person name="Lapidus A."/>
            <person name="Barry K."/>
            <person name="Glavina del Rio T."/>
            <person name="Dalin E."/>
            <person name="Tice H."/>
            <person name="Pitluck S."/>
            <person name="Chertkov O."/>
            <person name="Brettin T."/>
            <person name="Bruce D."/>
            <person name="Detter J.C."/>
            <person name="Han C."/>
            <person name="Schmutz J."/>
            <person name="Larimer F."/>
            <person name="Land M."/>
            <person name="Hauser L."/>
            <person name="Kyrpides N."/>
            <person name="Kim E."/>
            <person name="Zhao J.-S.Z."/>
            <person name="Manno D."/>
            <person name="Hawari J."/>
            <person name="Richardson P."/>
        </authorList>
    </citation>
    <scope>NUCLEOTIDE SEQUENCE [LARGE SCALE GENOMIC DNA]</scope>
    <source>
        <strain evidence="3">ATCC 700345 / ANG-SQ1</strain>
    </source>
</reference>
<keyword evidence="3" id="KW-1185">Reference proteome</keyword>
<dbReference type="RefSeq" id="WP_012156628.1">
    <property type="nucleotide sequence ID" value="NC_009901.1"/>
</dbReference>
<gene>
    <name evidence="2" type="ordered locus">Spea_3416</name>
</gene>
<dbReference type="PROSITE" id="PS51257">
    <property type="entry name" value="PROKAR_LIPOPROTEIN"/>
    <property type="match status" value="1"/>
</dbReference>
<name>A8H842_SHEPA</name>
<evidence type="ECO:0000256" key="1">
    <source>
        <dbReference type="SAM" id="MobiDB-lite"/>
    </source>
</evidence>
<feature type="region of interest" description="Disordered" evidence="1">
    <location>
        <begin position="36"/>
        <end position="56"/>
    </location>
</feature>
<dbReference type="KEGG" id="spl:Spea_3416"/>
<sequence>MKKILLCTLVLSLSACKSNDIKNIADSVSDIASIGSSTSGSATSSPNPGYSHSQPQYANKSENIYAPLTGKTSRDYGVIRSIESEKNPKGMTMVRFLAFHQDSGAALEADQYLYTIDGNGWMADNSIAAYNTRTKMLNSGQYYLKAKAKDGKFYTTGMLNLAPGVTNIVTIDLE</sequence>
<accession>A8H842</accession>
<dbReference type="AlphaFoldDB" id="A8H842"/>
<protein>
    <recommendedName>
        <fullName evidence="4">Lipoprotein</fullName>
    </recommendedName>
</protein>
<evidence type="ECO:0000313" key="3">
    <source>
        <dbReference type="Proteomes" id="UP000002608"/>
    </source>
</evidence>
<dbReference type="HOGENOM" id="CLU_1554226_0_0_6"/>
<dbReference type="Proteomes" id="UP000002608">
    <property type="component" value="Chromosome"/>
</dbReference>
<feature type="compositionally biased region" description="Polar residues" evidence="1">
    <location>
        <begin position="46"/>
        <end position="56"/>
    </location>
</feature>
<dbReference type="eggNOG" id="ENOG50347Q5">
    <property type="taxonomic scope" value="Bacteria"/>
</dbReference>
<organism evidence="2 3">
    <name type="scientific">Shewanella pealeana (strain ATCC 700345 / ANG-SQ1)</name>
    <dbReference type="NCBI Taxonomy" id="398579"/>
    <lineage>
        <taxon>Bacteria</taxon>
        <taxon>Pseudomonadati</taxon>
        <taxon>Pseudomonadota</taxon>
        <taxon>Gammaproteobacteria</taxon>
        <taxon>Alteromonadales</taxon>
        <taxon>Shewanellaceae</taxon>
        <taxon>Shewanella</taxon>
    </lineage>
</organism>